<proteinExistence type="predicted"/>
<dbReference type="Proteomes" id="UP000186206">
    <property type="component" value="Unassembled WGS sequence"/>
</dbReference>
<evidence type="ECO:0000313" key="5">
    <source>
        <dbReference type="EMBL" id="OLQ94193.1"/>
    </source>
</evidence>
<sequence>MAVAPQVWVIPGMLVSYGEMVDTQQHNHPLLQLTMFCGTGSLLLSDNQTSDDREVRCSLLNSNVPHILNMQKGWVVLIEPQSEIGRQLLKLLSNADVLPFDGTREALTQLDIDFPYQQIISFLNQLDDQVHWEHYLGEVSVNDNRINQLISKLNLCFTNECLKPENWRAEQVAKELALSESRFLHLFKQQMGIAWRPYLLWRRLICAVKLIIAGETATDAAYRAGFSDSAHLSRTFKAIFGISIRQSKAMFKLDN</sequence>
<accession>A0ABX3FJC8</accession>
<keyword evidence="1" id="KW-0805">Transcription regulation</keyword>
<evidence type="ECO:0000256" key="1">
    <source>
        <dbReference type="ARBA" id="ARBA00023015"/>
    </source>
</evidence>
<dbReference type="InterPro" id="IPR009057">
    <property type="entry name" value="Homeodomain-like_sf"/>
</dbReference>
<evidence type="ECO:0000313" key="6">
    <source>
        <dbReference type="Proteomes" id="UP000186206"/>
    </source>
</evidence>
<dbReference type="PROSITE" id="PS01124">
    <property type="entry name" value="HTH_ARAC_FAMILY_2"/>
    <property type="match status" value="1"/>
</dbReference>
<keyword evidence="3" id="KW-0804">Transcription</keyword>
<evidence type="ECO:0000256" key="2">
    <source>
        <dbReference type="ARBA" id="ARBA00023125"/>
    </source>
</evidence>
<keyword evidence="6" id="KW-1185">Reference proteome</keyword>
<comment type="caution">
    <text evidence="5">The sequence shown here is derived from an EMBL/GenBank/DDBJ whole genome shotgun (WGS) entry which is preliminary data.</text>
</comment>
<evidence type="ECO:0000256" key="3">
    <source>
        <dbReference type="ARBA" id="ARBA00023163"/>
    </source>
</evidence>
<reference evidence="5 6" key="1">
    <citation type="submission" date="2016-09" db="EMBL/GenBank/DDBJ databases">
        <title>Genomic Taxonomy of the Vibrionaceae.</title>
        <authorList>
            <person name="Gonzalez-Castillo A."/>
            <person name="Gomez-Gil B."/>
            <person name="Enciso-Ibarra K."/>
        </authorList>
    </citation>
    <scope>NUCLEOTIDE SEQUENCE [LARGE SCALE GENOMIC DNA]</scope>
    <source>
        <strain evidence="5 6">CAIM 1731</strain>
    </source>
</reference>
<protein>
    <recommendedName>
        <fullName evidence="4">HTH araC/xylS-type domain-containing protein</fullName>
    </recommendedName>
</protein>
<feature type="domain" description="HTH araC/xylS-type" evidence="4">
    <location>
        <begin position="147"/>
        <end position="250"/>
    </location>
</feature>
<dbReference type="Gene3D" id="1.10.10.60">
    <property type="entry name" value="Homeodomain-like"/>
    <property type="match status" value="1"/>
</dbReference>
<dbReference type="PANTHER" id="PTHR46796">
    <property type="entry name" value="HTH-TYPE TRANSCRIPTIONAL ACTIVATOR RHAS-RELATED"/>
    <property type="match status" value="1"/>
</dbReference>
<gene>
    <name evidence="5" type="ORF">BIY21_09315</name>
</gene>
<evidence type="ECO:0000259" key="4">
    <source>
        <dbReference type="PROSITE" id="PS01124"/>
    </source>
</evidence>
<dbReference type="InterPro" id="IPR050204">
    <property type="entry name" value="AraC_XylS_family_regulators"/>
</dbReference>
<dbReference type="EMBL" id="MJMI01000077">
    <property type="protein sequence ID" value="OLQ94193.1"/>
    <property type="molecule type" value="Genomic_DNA"/>
</dbReference>
<organism evidence="5 6">
    <name type="scientific">Vibrio ponticus</name>
    <dbReference type="NCBI Taxonomy" id="265668"/>
    <lineage>
        <taxon>Bacteria</taxon>
        <taxon>Pseudomonadati</taxon>
        <taxon>Pseudomonadota</taxon>
        <taxon>Gammaproteobacteria</taxon>
        <taxon>Vibrionales</taxon>
        <taxon>Vibrionaceae</taxon>
        <taxon>Vibrio</taxon>
    </lineage>
</organism>
<dbReference type="RefSeq" id="WP_075648811.1">
    <property type="nucleotide sequence ID" value="NZ_AP019658.1"/>
</dbReference>
<name>A0ABX3FJC8_9VIBR</name>
<dbReference type="Pfam" id="PF12833">
    <property type="entry name" value="HTH_18"/>
    <property type="match status" value="1"/>
</dbReference>
<keyword evidence="2" id="KW-0238">DNA-binding</keyword>
<dbReference type="SMART" id="SM00342">
    <property type="entry name" value="HTH_ARAC"/>
    <property type="match status" value="1"/>
</dbReference>
<dbReference type="SUPFAM" id="SSF46689">
    <property type="entry name" value="Homeodomain-like"/>
    <property type="match status" value="1"/>
</dbReference>
<dbReference type="InterPro" id="IPR018060">
    <property type="entry name" value="HTH_AraC"/>
</dbReference>